<dbReference type="GO" id="GO:0006355">
    <property type="term" value="P:regulation of DNA-templated transcription"/>
    <property type="evidence" value="ECO:0007669"/>
    <property type="project" value="InterPro"/>
</dbReference>
<dbReference type="GO" id="GO:0003677">
    <property type="term" value="F:DNA binding"/>
    <property type="evidence" value="ECO:0007669"/>
    <property type="project" value="UniProtKB-KW"/>
</dbReference>
<evidence type="ECO:0000256" key="3">
    <source>
        <dbReference type="ARBA" id="ARBA00023163"/>
    </source>
</evidence>
<evidence type="ECO:0000313" key="6">
    <source>
        <dbReference type="EMBL" id="PKT69106.1"/>
    </source>
</evidence>
<dbReference type="PANTHER" id="PTHR44688:SF16">
    <property type="entry name" value="DNA-BINDING TRANSCRIPTIONAL ACTIVATOR DEVR_DOSR"/>
    <property type="match status" value="1"/>
</dbReference>
<dbReference type="InterPro" id="IPR036388">
    <property type="entry name" value="WH-like_DNA-bd_sf"/>
</dbReference>
<keyword evidence="7" id="KW-1185">Reference proteome</keyword>
<dbReference type="AlphaFoldDB" id="A0A2I0SGP7"/>
<dbReference type="OrthoDB" id="5378762at2"/>
<dbReference type="InterPro" id="IPR016032">
    <property type="entry name" value="Sig_transdc_resp-reg_C-effctor"/>
</dbReference>
<evidence type="ECO:0000256" key="4">
    <source>
        <dbReference type="SAM" id="MobiDB-lite"/>
    </source>
</evidence>
<evidence type="ECO:0000259" key="5">
    <source>
        <dbReference type="PROSITE" id="PS50043"/>
    </source>
</evidence>
<dbReference type="Proteomes" id="UP000236178">
    <property type="component" value="Unassembled WGS sequence"/>
</dbReference>
<reference evidence="6 7" key="1">
    <citation type="submission" date="2017-12" db="EMBL/GenBank/DDBJ databases">
        <title>Streptomyces populusis sp. nov., a novel endophytic actinobacterium isolated from stems of Populus adenopoda Maxim.</title>
        <authorList>
            <person name="Wang Z."/>
        </authorList>
    </citation>
    <scope>NUCLEOTIDE SEQUENCE [LARGE SCALE GENOMIC DNA]</scope>
    <source>
        <strain evidence="6 7">A249</strain>
    </source>
</reference>
<dbReference type="PROSITE" id="PS50043">
    <property type="entry name" value="HTH_LUXR_2"/>
    <property type="match status" value="1"/>
</dbReference>
<dbReference type="PANTHER" id="PTHR44688">
    <property type="entry name" value="DNA-BINDING TRANSCRIPTIONAL ACTIVATOR DEVR_DOSR"/>
    <property type="match status" value="1"/>
</dbReference>
<keyword evidence="2" id="KW-0238">DNA-binding</keyword>
<keyword evidence="3" id="KW-0804">Transcription</keyword>
<keyword evidence="1" id="KW-0805">Transcription regulation</keyword>
<comment type="caution">
    <text evidence="6">The sequence shown here is derived from an EMBL/GenBank/DDBJ whole genome shotgun (WGS) entry which is preliminary data.</text>
</comment>
<organism evidence="6 7">
    <name type="scientific">Streptomyces populi</name>
    <dbReference type="NCBI Taxonomy" id="2058924"/>
    <lineage>
        <taxon>Bacteria</taxon>
        <taxon>Bacillati</taxon>
        <taxon>Actinomycetota</taxon>
        <taxon>Actinomycetes</taxon>
        <taxon>Kitasatosporales</taxon>
        <taxon>Streptomycetaceae</taxon>
        <taxon>Streptomyces</taxon>
    </lineage>
</organism>
<name>A0A2I0SGP7_9ACTN</name>
<dbReference type="EMBL" id="PJOS01000085">
    <property type="protein sequence ID" value="PKT69106.1"/>
    <property type="molecule type" value="Genomic_DNA"/>
</dbReference>
<proteinExistence type="predicted"/>
<dbReference type="CDD" id="cd06170">
    <property type="entry name" value="LuxR_C_like"/>
    <property type="match status" value="1"/>
</dbReference>
<dbReference type="SMART" id="SM00421">
    <property type="entry name" value="HTH_LUXR"/>
    <property type="match status" value="1"/>
</dbReference>
<sequence>MGREGMHVGDGGLSCPTPGASPGVPGLEGVVADHRQRARLLPRLSPRQRQVAELVAGGLSDPEIAGTLFITPRTVRAHVAGVLRHLEATSRVEIACAVVLAQVGGFLG</sequence>
<dbReference type="PRINTS" id="PR00038">
    <property type="entry name" value="HTHLUXR"/>
</dbReference>
<protein>
    <recommendedName>
        <fullName evidence="5">HTH luxR-type domain-containing protein</fullName>
    </recommendedName>
</protein>
<dbReference type="Pfam" id="PF00196">
    <property type="entry name" value="GerE"/>
    <property type="match status" value="1"/>
</dbReference>
<accession>A0A2I0SGP7</accession>
<dbReference type="SUPFAM" id="SSF46894">
    <property type="entry name" value="C-terminal effector domain of the bipartite response regulators"/>
    <property type="match status" value="1"/>
</dbReference>
<feature type="domain" description="HTH luxR-type" evidence="5">
    <location>
        <begin position="37"/>
        <end position="105"/>
    </location>
</feature>
<feature type="region of interest" description="Disordered" evidence="4">
    <location>
        <begin position="1"/>
        <end position="28"/>
    </location>
</feature>
<dbReference type="RefSeq" id="WP_103553003.1">
    <property type="nucleotide sequence ID" value="NZ_JBHJSK010000040.1"/>
</dbReference>
<dbReference type="InterPro" id="IPR000792">
    <property type="entry name" value="Tscrpt_reg_LuxR_C"/>
</dbReference>
<gene>
    <name evidence="6" type="ORF">CW362_31455</name>
</gene>
<dbReference type="Gene3D" id="1.10.10.10">
    <property type="entry name" value="Winged helix-like DNA-binding domain superfamily/Winged helix DNA-binding domain"/>
    <property type="match status" value="1"/>
</dbReference>
<evidence type="ECO:0000256" key="2">
    <source>
        <dbReference type="ARBA" id="ARBA00023125"/>
    </source>
</evidence>
<evidence type="ECO:0000313" key="7">
    <source>
        <dbReference type="Proteomes" id="UP000236178"/>
    </source>
</evidence>
<evidence type="ECO:0000256" key="1">
    <source>
        <dbReference type="ARBA" id="ARBA00023015"/>
    </source>
</evidence>